<dbReference type="InterPro" id="IPR011519">
    <property type="entry name" value="UnbV_ASPIC"/>
</dbReference>
<evidence type="ECO:0000259" key="5">
    <source>
        <dbReference type="Pfam" id="PF07593"/>
    </source>
</evidence>
<dbReference type="PROSITE" id="PS51257">
    <property type="entry name" value="PROKAR_LIPOPROTEIN"/>
    <property type="match status" value="1"/>
</dbReference>
<dbReference type="InterPro" id="IPR013519">
    <property type="entry name" value="Int_alpha_beta-p"/>
</dbReference>
<feature type="signal peptide" evidence="4">
    <location>
        <begin position="1"/>
        <end position="28"/>
    </location>
</feature>
<dbReference type="PANTHER" id="PTHR16026:SF0">
    <property type="entry name" value="CARTILAGE ACIDIC PROTEIN 1"/>
    <property type="match status" value="1"/>
</dbReference>
<evidence type="ECO:0000256" key="2">
    <source>
        <dbReference type="ARBA" id="ARBA00022737"/>
    </source>
</evidence>
<dbReference type="Pfam" id="PF13517">
    <property type="entry name" value="FG-GAP_3"/>
    <property type="match status" value="5"/>
</dbReference>
<dbReference type="Gene3D" id="2.130.10.130">
    <property type="entry name" value="Integrin alpha, N-terminal"/>
    <property type="match status" value="4"/>
</dbReference>
<dbReference type="InterPro" id="IPR028994">
    <property type="entry name" value="Integrin_alpha_N"/>
</dbReference>
<dbReference type="Proteomes" id="UP001172083">
    <property type="component" value="Unassembled WGS sequence"/>
</dbReference>
<keyword evidence="1 4" id="KW-0732">Signal</keyword>
<feature type="domain" description="ASPIC/UnbV" evidence="5">
    <location>
        <begin position="538"/>
        <end position="604"/>
    </location>
</feature>
<organism evidence="6 7">
    <name type="scientific">Agaribacillus aureus</name>
    <dbReference type="NCBI Taxonomy" id="3051825"/>
    <lineage>
        <taxon>Bacteria</taxon>
        <taxon>Pseudomonadati</taxon>
        <taxon>Bacteroidota</taxon>
        <taxon>Cytophagia</taxon>
        <taxon>Cytophagales</taxon>
        <taxon>Splendidivirgaceae</taxon>
        <taxon>Agaribacillus</taxon>
    </lineage>
</organism>
<evidence type="ECO:0000313" key="6">
    <source>
        <dbReference type="EMBL" id="MDN5216729.1"/>
    </source>
</evidence>
<protein>
    <submittedName>
        <fullName evidence="6">VCBS repeat-containing protein</fullName>
    </submittedName>
</protein>
<sequence length="1116" mass="125759">MKIRTIYHKTRLIFILFPALLFFGCAEKQETTYQFQLLREDVTGLDFQNMPVQHSEFNVFSYMYFFNGGGVAAGDFNGDGLIDLFFTCNNQSNKLFLNKGDFKFQDITRQAGMTGQEGWTTGTCVVDINNDGLLDIYVNQIGNYKSIAGKNQLYVCAGVENGIPRFEDKAADYGLDLVGFATQAAFFDYDLDGDLDMYQLNHSLHQNGTFGQKKSFQGTLHPTSGDKLMKNEDGKFVDVTPQANINSTVVGYGLGIVTGDLNHDGWPDIYIGNDFHENDYLYINQQDGTFKEVLTESMVHTSRFSMGVDFGDINNDGQLELISLDMHPYDPYILKSSLGEDTYSIFQFKLGYGYNPQFARNNLQLNNGDGTFSEIGLFSDIYATDWSWAPLFMDFDLDGYKDLFVSNGIPRRMNDIDYANYRKSSEDIKWQTIMGMVEDKDFNTVIEKMPKIKIPNKFFRNTRDLKFEDMQQLVKGNVNSFSNGATYADLDNDGDLDIIVNNIQDEPFIYKNLTIENNQDNKHFLSIQLQGPGENINAIGATLMVFQGKEKIVYENYPTRGYQSSVALGFNVGIEDPAAVDSIIVVWPDQSYESLENPSYNQPWTIKWRPDLQIFNYNLLNQPPSYPVAFQDISENVGIDFTHKENPFVEFNREGLIPFMVSREGPAVAVGDVNGDGLEDLFLGSSKRGKSVLYLQNKGGTFNENTPSIIANDSTFEDVDAVFADVENDGDLDLVIAAGGNEYWGDSEYLQQRIYLNDGTGNFDNKMYFEDAFLTASCVLPADFNQDGLVDFFFGARAVPWNYGKKPTSYLFLNKGNNQFENVTEKLSPALSKVGLVKDGTWTDLDKDGDLDLVLAVGWEPVKIFLNENERFTEKEVGKYKGWWNFVLPHDFDGDGDVDLIAGNIGKNTKFKPTAEQPLKLYVEDFDDNGQIEQILTYFFGGKEIPFANYQELTQQLPSLKKKYLYSKDLAAASIPEIFGQEKLNTAETLEANTLESAYFENTDGALNFKMHPLPDELQFSTLESAVTFQTPEDGASHVVLGGNFYDCNIEMGMYDANYGSLLSISETNQMTVHPVGSLNISGQVRKIKSIKIGDVDCLIWVKNNDRLQIIQPVEH</sequence>
<comment type="caution">
    <text evidence="6">The sequence shown here is derived from an EMBL/GenBank/DDBJ whole genome shotgun (WGS) entry which is preliminary data.</text>
</comment>
<reference evidence="6" key="1">
    <citation type="submission" date="2023-06" db="EMBL/GenBank/DDBJ databases">
        <title>Genomic of Agaribacillus aureum.</title>
        <authorList>
            <person name="Wang G."/>
        </authorList>
    </citation>
    <scope>NUCLEOTIDE SEQUENCE</scope>
    <source>
        <strain evidence="6">BMA12</strain>
    </source>
</reference>
<name>A0ABT8LG04_9BACT</name>
<evidence type="ECO:0000313" key="7">
    <source>
        <dbReference type="Proteomes" id="UP001172083"/>
    </source>
</evidence>
<dbReference type="InterPro" id="IPR013517">
    <property type="entry name" value="FG-GAP"/>
</dbReference>
<feature type="chain" id="PRO_5045329841" evidence="4">
    <location>
        <begin position="29"/>
        <end position="1116"/>
    </location>
</feature>
<evidence type="ECO:0000256" key="3">
    <source>
        <dbReference type="ARBA" id="ARBA00023180"/>
    </source>
</evidence>
<dbReference type="RefSeq" id="WP_346762067.1">
    <property type="nucleotide sequence ID" value="NZ_JAUJEB010000010.1"/>
</dbReference>
<dbReference type="SUPFAM" id="SSF69318">
    <property type="entry name" value="Integrin alpha N-terminal domain"/>
    <property type="match status" value="2"/>
</dbReference>
<dbReference type="Pfam" id="PF07593">
    <property type="entry name" value="UnbV_ASPIC"/>
    <property type="match status" value="1"/>
</dbReference>
<keyword evidence="7" id="KW-1185">Reference proteome</keyword>
<gene>
    <name evidence="6" type="ORF">QQ020_31960</name>
</gene>
<keyword evidence="2" id="KW-0677">Repeat</keyword>
<evidence type="ECO:0000256" key="1">
    <source>
        <dbReference type="ARBA" id="ARBA00022729"/>
    </source>
</evidence>
<keyword evidence="3" id="KW-0325">Glycoprotein</keyword>
<proteinExistence type="predicted"/>
<dbReference type="SMART" id="SM00191">
    <property type="entry name" value="Int_alpha"/>
    <property type="match status" value="1"/>
</dbReference>
<accession>A0ABT8LG04</accession>
<dbReference type="InterPro" id="IPR027039">
    <property type="entry name" value="Crtac1"/>
</dbReference>
<evidence type="ECO:0000256" key="4">
    <source>
        <dbReference type="SAM" id="SignalP"/>
    </source>
</evidence>
<dbReference type="PANTHER" id="PTHR16026">
    <property type="entry name" value="CARTILAGE ACIDIC PROTEIN 1"/>
    <property type="match status" value="1"/>
</dbReference>
<dbReference type="EMBL" id="JAUJEB010000010">
    <property type="protein sequence ID" value="MDN5216729.1"/>
    <property type="molecule type" value="Genomic_DNA"/>
</dbReference>